<dbReference type="SUPFAM" id="SSF103473">
    <property type="entry name" value="MFS general substrate transporter"/>
    <property type="match status" value="1"/>
</dbReference>
<dbReference type="PANTHER" id="PTHR48021">
    <property type="match status" value="1"/>
</dbReference>
<feature type="transmembrane region" description="Helical" evidence="5">
    <location>
        <begin position="109"/>
        <end position="126"/>
    </location>
</feature>
<dbReference type="InterPro" id="IPR005829">
    <property type="entry name" value="Sugar_transporter_CS"/>
</dbReference>
<feature type="transmembrane region" description="Helical" evidence="5">
    <location>
        <begin position="248"/>
        <end position="270"/>
    </location>
</feature>
<feature type="transmembrane region" description="Helical" evidence="5">
    <location>
        <begin position="138"/>
        <end position="155"/>
    </location>
</feature>
<accession>A0AAV1JG97</accession>
<evidence type="ECO:0000259" key="6">
    <source>
        <dbReference type="PROSITE" id="PS50850"/>
    </source>
</evidence>
<feature type="transmembrane region" description="Helical" evidence="5">
    <location>
        <begin position="53"/>
        <end position="72"/>
    </location>
</feature>
<comment type="subcellular location">
    <subcellularLocation>
        <location evidence="1">Membrane</location>
        <topology evidence="1">Multi-pass membrane protein</topology>
    </subcellularLocation>
</comment>
<dbReference type="Gene3D" id="1.20.1250.20">
    <property type="entry name" value="MFS general substrate transporter like domains"/>
    <property type="match status" value="1"/>
</dbReference>
<evidence type="ECO:0000256" key="2">
    <source>
        <dbReference type="ARBA" id="ARBA00022692"/>
    </source>
</evidence>
<dbReference type="PANTHER" id="PTHR48021:SF1">
    <property type="entry name" value="GH07001P-RELATED"/>
    <property type="match status" value="1"/>
</dbReference>
<feature type="transmembrane region" description="Helical" evidence="5">
    <location>
        <begin position="354"/>
        <end position="377"/>
    </location>
</feature>
<sequence>MESGRKLQYVVTTAVSLLTTAMGIFSAWRTPMISKIWANETKIHIDDEDEYKILLMTPIGFYIGVVFAGFCCDGFGRRTTILISAVIFEIGTVFAAFGIKVWMLCAMEFFWQFATGMLTVASGIYLAEIADPDIRGRLVVVTRVTFSLGNILILSIGPKVSYEKMNYWLLLVAPLAFVACYPIPESPYYHLRKNNEEAARREFARIRENEGTETIQTQFNRLKSHTSKELEDSKSFFKCLIKRRYTKAIIATFGMKLIYLLSGTVAIQSYYSTVTWESDVVLSVNDMFKIYMSIRIIIGLASAVLVDKVGRRPLYMSSFIGSSICLFIMAIYFLSRDVLLLEKKILHPFANVRFAALIIFIITSSFGVASLTGLTTAEMYPLNVRTKGVVGVNLFAALGFAFGKMMKAIRGSGGDLGVFCAYGTGAAIGCVFTYFCLPETKDKSLNEIREVLQGKSRSNGVEMTSREA</sequence>
<evidence type="ECO:0000256" key="3">
    <source>
        <dbReference type="ARBA" id="ARBA00022989"/>
    </source>
</evidence>
<dbReference type="Pfam" id="PF00083">
    <property type="entry name" value="Sugar_tr"/>
    <property type="match status" value="1"/>
</dbReference>
<keyword evidence="3 5" id="KW-1133">Transmembrane helix</keyword>
<feature type="transmembrane region" description="Helical" evidence="5">
    <location>
        <begin position="167"/>
        <end position="184"/>
    </location>
</feature>
<feature type="transmembrane region" description="Helical" evidence="5">
    <location>
        <begin position="389"/>
        <end position="410"/>
    </location>
</feature>
<dbReference type="EMBL" id="CAVLEF010000009">
    <property type="protein sequence ID" value="CAK1547069.1"/>
    <property type="molecule type" value="Genomic_DNA"/>
</dbReference>
<dbReference type="InterPro" id="IPR020846">
    <property type="entry name" value="MFS_dom"/>
</dbReference>
<organism evidence="7 8">
    <name type="scientific">Leptosia nina</name>
    <dbReference type="NCBI Taxonomy" id="320188"/>
    <lineage>
        <taxon>Eukaryota</taxon>
        <taxon>Metazoa</taxon>
        <taxon>Ecdysozoa</taxon>
        <taxon>Arthropoda</taxon>
        <taxon>Hexapoda</taxon>
        <taxon>Insecta</taxon>
        <taxon>Pterygota</taxon>
        <taxon>Neoptera</taxon>
        <taxon>Endopterygota</taxon>
        <taxon>Lepidoptera</taxon>
        <taxon>Glossata</taxon>
        <taxon>Ditrysia</taxon>
        <taxon>Papilionoidea</taxon>
        <taxon>Pieridae</taxon>
        <taxon>Pierinae</taxon>
        <taxon>Leptosia</taxon>
    </lineage>
</organism>
<evidence type="ECO:0000256" key="5">
    <source>
        <dbReference type="SAM" id="Phobius"/>
    </source>
</evidence>
<feature type="domain" description="Major facilitator superfamily (MFS) profile" evidence="6">
    <location>
        <begin position="7"/>
        <end position="441"/>
    </location>
</feature>
<dbReference type="Proteomes" id="UP001497472">
    <property type="component" value="Unassembled WGS sequence"/>
</dbReference>
<dbReference type="GO" id="GO:0016020">
    <property type="term" value="C:membrane"/>
    <property type="evidence" value="ECO:0007669"/>
    <property type="project" value="UniProtKB-SubCell"/>
</dbReference>
<keyword evidence="8" id="KW-1185">Reference proteome</keyword>
<evidence type="ECO:0000256" key="4">
    <source>
        <dbReference type="ARBA" id="ARBA00023136"/>
    </source>
</evidence>
<reference evidence="7 8" key="1">
    <citation type="submission" date="2023-11" db="EMBL/GenBank/DDBJ databases">
        <authorList>
            <person name="Okamura Y."/>
        </authorList>
    </citation>
    <scope>NUCLEOTIDE SEQUENCE [LARGE SCALE GENOMIC DNA]</scope>
</reference>
<dbReference type="GO" id="GO:0022857">
    <property type="term" value="F:transmembrane transporter activity"/>
    <property type="evidence" value="ECO:0007669"/>
    <property type="project" value="InterPro"/>
</dbReference>
<keyword evidence="4 5" id="KW-0472">Membrane</keyword>
<dbReference type="InterPro" id="IPR005828">
    <property type="entry name" value="MFS_sugar_transport-like"/>
</dbReference>
<gene>
    <name evidence="7" type="ORF">LNINA_LOCUS6567</name>
</gene>
<evidence type="ECO:0000313" key="7">
    <source>
        <dbReference type="EMBL" id="CAK1547069.1"/>
    </source>
</evidence>
<feature type="transmembrane region" description="Helical" evidence="5">
    <location>
        <begin position="290"/>
        <end position="307"/>
    </location>
</feature>
<comment type="caution">
    <text evidence="7">The sequence shown here is derived from an EMBL/GenBank/DDBJ whole genome shotgun (WGS) entry which is preliminary data.</text>
</comment>
<dbReference type="AlphaFoldDB" id="A0AAV1JG97"/>
<name>A0AAV1JG97_9NEOP</name>
<proteinExistence type="predicted"/>
<feature type="transmembrane region" description="Helical" evidence="5">
    <location>
        <begin position="314"/>
        <end position="334"/>
    </location>
</feature>
<evidence type="ECO:0000313" key="8">
    <source>
        <dbReference type="Proteomes" id="UP001497472"/>
    </source>
</evidence>
<dbReference type="PROSITE" id="PS00216">
    <property type="entry name" value="SUGAR_TRANSPORT_1"/>
    <property type="match status" value="1"/>
</dbReference>
<dbReference type="InterPro" id="IPR036259">
    <property type="entry name" value="MFS_trans_sf"/>
</dbReference>
<feature type="transmembrane region" description="Helical" evidence="5">
    <location>
        <begin position="416"/>
        <end position="437"/>
    </location>
</feature>
<dbReference type="PROSITE" id="PS50850">
    <property type="entry name" value="MFS"/>
    <property type="match status" value="1"/>
</dbReference>
<protein>
    <recommendedName>
        <fullName evidence="6">Major facilitator superfamily (MFS) profile domain-containing protein</fullName>
    </recommendedName>
</protein>
<keyword evidence="2 5" id="KW-0812">Transmembrane</keyword>
<feature type="transmembrane region" description="Helical" evidence="5">
    <location>
        <begin position="79"/>
        <end position="103"/>
    </location>
</feature>
<dbReference type="InterPro" id="IPR050549">
    <property type="entry name" value="MFS_Trehalose_Transporter"/>
</dbReference>
<evidence type="ECO:0000256" key="1">
    <source>
        <dbReference type="ARBA" id="ARBA00004141"/>
    </source>
</evidence>